<proteinExistence type="inferred from homology"/>
<dbReference type="SUPFAM" id="SSF52266">
    <property type="entry name" value="SGNH hydrolase"/>
    <property type="match status" value="1"/>
</dbReference>
<dbReference type="GeneID" id="100376008"/>
<gene>
    <name evidence="5" type="primary">LOC100376008</name>
</gene>
<evidence type="ECO:0000313" key="5">
    <source>
        <dbReference type="RefSeq" id="XP_002733001.2"/>
    </source>
</evidence>
<dbReference type="Pfam" id="PF06312">
    <property type="entry name" value="Neurexophilin"/>
    <property type="match status" value="1"/>
</dbReference>
<name>A0ABM0GM72_SACKO</name>
<keyword evidence="4" id="KW-1185">Reference proteome</keyword>
<keyword evidence="2" id="KW-1133">Transmembrane helix</keyword>
<evidence type="ECO:0000256" key="1">
    <source>
        <dbReference type="ARBA" id="ARBA00005431"/>
    </source>
</evidence>
<feature type="transmembrane region" description="Helical" evidence="2">
    <location>
        <begin position="6"/>
        <end position="29"/>
    </location>
</feature>
<evidence type="ECO:0000259" key="3">
    <source>
        <dbReference type="Pfam" id="PF24536"/>
    </source>
</evidence>
<dbReference type="Gene3D" id="2.60.40.10">
    <property type="entry name" value="Immunoglobulins"/>
    <property type="match status" value="1"/>
</dbReference>
<feature type="domain" description="NXPE C-terminal" evidence="3">
    <location>
        <begin position="317"/>
        <end position="559"/>
    </location>
</feature>
<accession>A0ABM0GM72</accession>
<dbReference type="InterPro" id="IPR013783">
    <property type="entry name" value="Ig-like_fold"/>
</dbReference>
<dbReference type="Proteomes" id="UP000694865">
    <property type="component" value="Unplaced"/>
</dbReference>
<dbReference type="PANTHER" id="PTHR16165:SF5">
    <property type="entry name" value="NXPE FAMILY MEMBER 3"/>
    <property type="match status" value="1"/>
</dbReference>
<organism evidence="4 5">
    <name type="scientific">Saccoglossus kowalevskii</name>
    <name type="common">Acorn worm</name>
    <dbReference type="NCBI Taxonomy" id="10224"/>
    <lineage>
        <taxon>Eukaryota</taxon>
        <taxon>Metazoa</taxon>
        <taxon>Hemichordata</taxon>
        <taxon>Enteropneusta</taxon>
        <taxon>Harrimaniidae</taxon>
        <taxon>Saccoglossus</taxon>
    </lineage>
</organism>
<dbReference type="InterPro" id="IPR014756">
    <property type="entry name" value="Ig_E-set"/>
</dbReference>
<protein>
    <submittedName>
        <fullName evidence="5">NXPE family member 4-like</fullName>
    </submittedName>
</protein>
<evidence type="ECO:0000313" key="4">
    <source>
        <dbReference type="Proteomes" id="UP000694865"/>
    </source>
</evidence>
<dbReference type="Pfam" id="PF24536">
    <property type="entry name" value="NXPE4_C"/>
    <property type="match status" value="1"/>
</dbReference>
<evidence type="ECO:0000256" key="2">
    <source>
        <dbReference type="SAM" id="Phobius"/>
    </source>
</evidence>
<keyword evidence="2" id="KW-0812">Transmembrane</keyword>
<dbReference type="PANTHER" id="PTHR16165">
    <property type="entry name" value="NXPE FAMILY MEMBER"/>
    <property type="match status" value="1"/>
</dbReference>
<reference evidence="5" key="1">
    <citation type="submission" date="2025-08" db="UniProtKB">
        <authorList>
            <consortium name="RefSeq"/>
        </authorList>
    </citation>
    <scope>IDENTIFICATION</scope>
    <source>
        <tissue evidence="5">Testes</tissue>
    </source>
</reference>
<dbReference type="RefSeq" id="XP_002733001.2">
    <property type="nucleotide sequence ID" value="XM_002732955.2"/>
</dbReference>
<dbReference type="SUPFAM" id="SSF81296">
    <property type="entry name" value="E set domains"/>
    <property type="match status" value="1"/>
</dbReference>
<dbReference type="InterPro" id="IPR026845">
    <property type="entry name" value="NXPH/NXPE"/>
</dbReference>
<keyword evidence="2" id="KW-0472">Membrane</keyword>
<comment type="similarity">
    <text evidence="1">Belongs to the NXPE family.</text>
</comment>
<dbReference type="InterPro" id="IPR057106">
    <property type="entry name" value="NXPE4_C"/>
</dbReference>
<sequence>MSVKTYFLYVFILLTCWTVFVSFVILSNVHTHQLRSSTRLKPLIPRLSAMAIASDYSAQDGFSWNIMSSKIGSMGRTSNTSYYKLIGSNNAIYRGDFIHLMIVAKDNNGSQRRYGGDIWIAKMYNTDFNFGTTGKVIDHNNGTYSVYFYAGWSGTVTLEILLALQREAITWMKTFHRPQEHRVLWIGIFDDGKRIERTTCYIQREGLWENKCEYPHISALGDTTFLCDPPKYSHCGNLSILTRKRDIKGQDYLKDKKKHEFLFKQPNAMVQIPGTISKIKIIDRDTGQSDYDTFAVPNCRPNLPETLSDGYWLDGHWYSLTCKNSQWSNPSDVQRCLHGKDVYFIGDSTTRELFQIMIEYIGYPVNVTEGNWRDIVDPIEGIYDVRGTEELNYVWTLYDIPHDINLTFRHHALTFHHEIPILRFPFETDVIHRMQRPACDYVVLVSLWAHFTGWTLDSYTDRLHSIKRALEHLRHRCPDTIILIKGSHDRGEQNKYSQYWLLFDMIRIMKEVFSDTNVHFIDTWDMNTAYAASFGSKMKLHMPIRAVKQELEYILSHICPEK</sequence>